<dbReference type="STRING" id="27835.A0A0N4YV83"/>
<dbReference type="Proteomes" id="UP000271162">
    <property type="component" value="Unassembled WGS sequence"/>
</dbReference>
<name>A0A0N4YV83_NIPBR</name>
<gene>
    <name evidence="1" type="ORF">NBR_LOCUS21156</name>
</gene>
<dbReference type="AlphaFoldDB" id="A0A0N4YV83"/>
<evidence type="ECO:0000313" key="2">
    <source>
        <dbReference type="Proteomes" id="UP000271162"/>
    </source>
</evidence>
<proteinExistence type="predicted"/>
<evidence type="ECO:0000313" key="1">
    <source>
        <dbReference type="EMBL" id="VDL84897.1"/>
    </source>
</evidence>
<reference evidence="1 2" key="2">
    <citation type="submission" date="2018-11" db="EMBL/GenBank/DDBJ databases">
        <authorList>
            <consortium name="Pathogen Informatics"/>
        </authorList>
    </citation>
    <scope>NUCLEOTIDE SEQUENCE [LARGE SCALE GENOMIC DNA]</scope>
</reference>
<organism evidence="3">
    <name type="scientific">Nippostrongylus brasiliensis</name>
    <name type="common">Rat hookworm</name>
    <dbReference type="NCBI Taxonomy" id="27835"/>
    <lineage>
        <taxon>Eukaryota</taxon>
        <taxon>Metazoa</taxon>
        <taxon>Ecdysozoa</taxon>
        <taxon>Nematoda</taxon>
        <taxon>Chromadorea</taxon>
        <taxon>Rhabditida</taxon>
        <taxon>Rhabditina</taxon>
        <taxon>Rhabditomorpha</taxon>
        <taxon>Strongyloidea</taxon>
        <taxon>Heligmosomidae</taxon>
        <taxon>Nippostrongylus</taxon>
    </lineage>
</organism>
<dbReference type="EMBL" id="UYSL01025966">
    <property type="protein sequence ID" value="VDL84897.1"/>
    <property type="molecule type" value="Genomic_DNA"/>
</dbReference>
<dbReference type="WBParaSite" id="NBR_0002115501-mRNA-1">
    <property type="protein sequence ID" value="NBR_0002115501-mRNA-1"/>
    <property type="gene ID" value="NBR_0002115501"/>
</dbReference>
<accession>A0A0N4YV83</accession>
<sequence>MFRANFEHVSDMIPHYNATRKVNLASVVAAEKLLDSQEIVDFDKNMRRLRVILAQLPKDRFSTGEHEITEKQWYMLAKSLWNDPLFDSLLEQYKGYL</sequence>
<keyword evidence="2" id="KW-1185">Reference proteome</keyword>
<protein>
    <submittedName>
        <fullName evidence="3">MADF domain-containing protein</fullName>
    </submittedName>
</protein>
<evidence type="ECO:0000313" key="3">
    <source>
        <dbReference type="WBParaSite" id="NBR_0002115501-mRNA-1"/>
    </source>
</evidence>
<reference evidence="3" key="1">
    <citation type="submission" date="2017-02" db="UniProtKB">
        <authorList>
            <consortium name="WormBaseParasite"/>
        </authorList>
    </citation>
    <scope>IDENTIFICATION</scope>
</reference>